<protein>
    <recommendedName>
        <fullName evidence="4">DUF2157 domain-containing protein</fullName>
    </recommendedName>
</protein>
<feature type="transmembrane region" description="Helical" evidence="1">
    <location>
        <begin position="431"/>
        <end position="451"/>
    </location>
</feature>
<feature type="transmembrane region" description="Helical" evidence="1">
    <location>
        <begin position="295"/>
        <end position="311"/>
    </location>
</feature>
<feature type="transmembrane region" description="Helical" evidence="1">
    <location>
        <begin position="318"/>
        <end position="338"/>
    </location>
</feature>
<keyword evidence="1" id="KW-0812">Transmembrane</keyword>
<feature type="transmembrane region" description="Helical" evidence="1">
    <location>
        <begin position="457"/>
        <end position="476"/>
    </location>
</feature>
<name>A0ABW5S8R3_9BACL</name>
<feature type="transmembrane region" description="Helical" evidence="1">
    <location>
        <begin position="148"/>
        <end position="169"/>
    </location>
</feature>
<dbReference type="EMBL" id="JBHUMQ010000065">
    <property type="protein sequence ID" value="MFD2696205.1"/>
    <property type="molecule type" value="Genomic_DNA"/>
</dbReference>
<feature type="transmembrane region" description="Helical" evidence="1">
    <location>
        <begin position="272"/>
        <end position="289"/>
    </location>
</feature>
<feature type="transmembrane region" description="Helical" evidence="1">
    <location>
        <begin position="344"/>
        <end position="362"/>
    </location>
</feature>
<evidence type="ECO:0000313" key="2">
    <source>
        <dbReference type="EMBL" id="MFD2696205.1"/>
    </source>
</evidence>
<feature type="transmembrane region" description="Helical" evidence="1">
    <location>
        <begin position="488"/>
        <end position="508"/>
    </location>
</feature>
<dbReference type="RefSeq" id="WP_253063863.1">
    <property type="nucleotide sequence ID" value="NZ_JAMXWM010000025.1"/>
</dbReference>
<feature type="transmembrane region" description="Helical" evidence="1">
    <location>
        <begin position="90"/>
        <end position="113"/>
    </location>
</feature>
<proteinExistence type="predicted"/>
<evidence type="ECO:0000313" key="3">
    <source>
        <dbReference type="Proteomes" id="UP001597399"/>
    </source>
</evidence>
<gene>
    <name evidence="2" type="ORF">ACFSUE_21640</name>
</gene>
<evidence type="ECO:0008006" key="4">
    <source>
        <dbReference type="Google" id="ProtNLM"/>
    </source>
</evidence>
<comment type="caution">
    <text evidence="2">The sequence shown here is derived from an EMBL/GenBank/DDBJ whole genome shotgun (WGS) entry which is preliminary data.</text>
</comment>
<keyword evidence="1" id="KW-0472">Membrane</keyword>
<accession>A0ABW5S8R3</accession>
<feature type="transmembrane region" description="Helical" evidence="1">
    <location>
        <begin position="514"/>
        <end position="532"/>
    </location>
</feature>
<reference evidence="3" key="1">
    <citation type="journal article" date="2019" name="Int. J. Syst. Evol. Microbiol.">
        <title>The Global Catalogue of Microorganisms (GCM) 10K type strain sequencing project: providing services to taxonomists for standard genome sequencing and annotation.</title>
        <authorList>
            <consortium name="The Broad Institute Genomics Platform"/>
            <consortium name="The Broad Institute Genome Sequencing Center for Infectious Disease"/>
            <person name="Wu L."/>
            <person name="Ma J."/>
        </authorList>
    </citation>
    <scope>NUCLEOTIDE SEQUENCE [LARGE SCALE GENOMIC DNA]</scope>
    <source>
        <strain evidence="3">TISTR 2466</strain>
    </source>
</reference>
<feature type="transmembrane region" description="Helical" evidence="1">
    <location>
        <begin position="374"/>
        <end position="393"/>
    </location>
</feature>
<sequence length="629" mass="71715">MTDRTRLFFDEIEGMVRGGFLSQAEASRLRIAYTGYIAHLEAATNVPIARPKKPPLEKSKGLEARKIKAAPMPKQPKKKLTHEQLREKNLTLVLILGVSFLLLGGFILATTNWGTMNAWVKMLTILSVSLVFSVMSFIARKLHIRQTAFAFTTLSALFLPIVLVCASYYQLFGTYFALHGYGASLLGFFSSLLFVLLYHWIARRFASRFFKGLSLLFGYIALCFGTYFMTHQVIAWQTLINLFSLLWLAAPHFVRHARQFRFFHDTLKYDRLFTQALVVANVLLALVFWRPAVAYTLVTLLVSCLFLWCVYRELSKVYHAGFLFFCTLTFLQTMLYAHNDSLSIVLWTALLIFYTSLSEFAIRRFADSLWIRVYQHLNVAAGCFFSSAILLVTYSDVTVPPSRGIYSLSLICLAVILGILDYLTRRHPAAWFPYAPLFSAYALVFDACVIFRDSFTIELRSVMMLSIALYSGLFLYKKAARFMSRYQTALPIMVTSFTLLSLTASYAIFSKLEWLTWSFIAWALMLLTGLLRTDLIAKIAGHSQSAAFGLILLIFFPNSWQYDIQLASASAVLLAAHLLTRTYLAPYQMTILYTSGVYYLLSFLFIFNKIELFRFLPSFSTACCFPLYS</sequence>
<feature type="transmembrane region" description="Helical" evidence="1">
    <location>
        <begin position="119"/>
        <end position="139"/>
    </location>
</feature>
<feature type="transmembrane region" description="Helical" evidence="1">
    <location>
        <begin position="209"/>
        <end position="228"/>
    </location>
</feature>
<feature type="transmembrane region" description="Helical" evidence="1">
    <location>
        <begin position="234"/>
        <end position="251"/>
    </location>
</feature>
<dbReference type="Proteomes" id="UP001597399">
    <property type="component" value="Unassembled WGS sequence"/>
</dbReference>
<organism evidence="2 3">
    <name type="scientific">Sporolactobacillus shoreicorticis</name>
    <dbReference type="NCBI Taxonomy" id="1923877"/>
    <lineage>
        <taxon>Bacteria</taxon>
        <taxon>Bacillati</taxon>
        <taxon>Bacillota</taxon>
        <taxon>Bacilli</taxon>
        <taxon>Bacillales</taxon>
        <taxon>Sporolactobacillaceae</taxon>
        <taxon>Sporolactobacillus</taxon>
    </lineage>
</organism>
<feature type="transmembrane region" description="Helical" evidence="1">
    <location>
        <begin position="591"/>
        <end position="610"/>
    </location>
</feature>
<keyword evidence="1" id="KW-1133">Transmembrane helix</keyword>
<keyword evidence="3" id="KW-1185">Reference proteome</keyword>
<feature type="transmembrane region" description="Helical" evidence="1">
    <location>
        <begin position="175"/>
        <end position="197"/>
    </location>
</feature>
<evidence type="ECO:0000256" key="1">
    <source>
        <dbReference type="SAM" id="Phobius"/>
    </source>
</evidence>
<feature type="transmembrane region" description="Helical" evidence="1">
    <location>
        <begin position="405"/>
        <end position="424"/>
    </location>
</feature>
<feature type="transmembrane region" description="Helical" evidence="1">
    <location>
        <begin position="539"/>
        <end position="556"/>
    </location>
</feature>